<proteinExistence type="predicted"/>
<dbReference type="PANTHER" id="PTHR28089:SF1">
    <property type="entry name" value="PROTEIN ZDS1-RELATED"/>
    <property type="match status" value="1"/>
</dbReference>
<organism evidence="3 4">
    <name type="scientific">Coemansia aciculifera</name>
    <dbReference type="NCBI Taxonomy" id="417176"/>
    <lineage>
        <taxon>Eukaryota</taxon>
        <taxon>Fungi</taxon>
        <taxon>Fungi incertae sedis</taxon>
        <taxon>Zoopagomycota</taxon>
        <taxon>Kickxellomycotina</taxon>
        <taxon>Kickxellomycetes</taxon>
        <taxon>Kickxellales</taxon>
        <taxon>Kickxellaceae</taxon>
        <taxon>Coemansia</taxon>
    </lineage>
</organism>
<dbReference type="EMBL" id="JANBUY010000195">
    <property type="protein sequence ID" value="KAJ2861914.1"/>
    <property type="molecule type" value="Genomic_DNA"/>
</dbReference>
<dbReference type="InterPro" id="IPR013941">
    <property type="entry name" value="ZDS1_C"/>
</dbReference>
<feature type="region of interest" description="Disordered" evidence="1">
    <location>
        <begin position="1"/>
        <end position="55"/>
    </location>
</feature>
<dbReference type="Pfam" id="PF08632">
    <property type="entry name" value="Zds_C"/>
    <property type="match status" value="1"/>
</dbReference>
<gene>
    <name evidence="3" type="ORF">GGH94_004594</name>
</gene>
<evidence type="ECO:0000313" key="4">
    <source>
        <dbReference type="Proteomes" id="UP001140074"/>
    </source>
</evidence>
<feature type="compositionally biased region" description="Polar residues" evidence="1">
    <location>
        <begin position="447"/>
        <end position="456"/>
    </location>
</feature>
<dbReference type="Proteomes" id="UP001140074">
    <property type="component" value="Unassembled WGS sequence"/>
</dbReference>
<keyword evidence="4" id="KW-1185">Reference proteome</keyword>
<dbReference type="GO" id="GO:0030010">
    <property type="term" value="P:establishment of cell polarity"/>
    <property type="evidence" value="ECO:0007669"/>
    <property type="project" value="TreeGrafter"/>
</dbReference>
<dbReference type="AlphaFoldDB" id="A0A9W8IFI2"/>
<feature type="compositionally biased region" description="Polar residues" evidence="1">
    <location>
        <begin position="742"/>
        <end position="766"/>
    </location>
</feature>
<feature type="compositionally biased region" description="Polar residues" evidence="1">
    <location>
        <begin position="274"/>
        <end position="288"/>
    </location>
</feature>
<feature type="compositionally biased region" description="Polar residues" evidence="1">
    <location>
        <begin position="252"/>
        <end position="267"/>
    </location>
</feature>
<protein>
    <recommendedName>
        <fullName evidence="2">Protein Zds1 C-terminal domain-containing protein</fullName>
    </recommendedName>
</protein>
<dbReference type="GO" id="GO:0005737">
    <property type="term" value="C:cytoplasm"/>
    <property type="evidence" value="ECO:0007669"/>
    <property type="project" value="TreeGrafter"/>
</dbReference>
<dbReference type="SMART" id="SM01327">
    <property type="entry name" value="Zds_C"/>
    <property type="match status" value="1"/>
</dbReference>
<name>A0A9W8IFI2_9FUNG</name>
<feature type="region of interest" description="Disordered" evidence="1">
    <location>
        <begin position="645"/>
        <end position="794"/>
    </location>
</feature>
<accession>A0A9W8IFI2</accession>
<feature type="compositionally biased region" description="Low complexity" evidence="1">
    <location>
        <begin position="541"/>
        <end position="558"/>
    </location>
</feature>
<evidence type="ECO:0000313" key="3">
    <source>
        <dbReference type="EMBL" id="KAJ2861914.1"/>
    </source>
</evidence>
<evidence type="ECO:0000256" key="1">
    <source>
        <dbReference type="SAM" id="MobiDB-lite"/>
    </source>
</evidence>
<feature type="compositionally biased region" description="Polar residues" evidence="1">
    <location>
        <begin position="10"/>
        <end position="19"/>
    </location>
</feature>
<feature type="compositionally biased region" description="Polar residues" evidence="1">
    <location>
        <begin position="465"/>
        <end position="484"/>
    </location>
</feature>
<reference evidence="3" key="1">
    <citation type="submission" date="2022-07" db="EMBL/GenBank/DDBJ databases">
        <title>Phylogenomic reconstructions and comparative analyses of Kickxellomycotina fungi.</title>
        <authorList>
            <person name="Reynolds N.K."/>
            <person name="Stajich J.E."/>
            <person name="Barry K."/>
            <person name="Grigoriev I.V."/>
            <person name="Crous P."/>
            <person name="Smith M.E."/>
        </authorList>
    </citation>
    <scope>NUCLEOTIDE SEQUENCE</scope>
    <source>
        <strain evidence="3">RSA 476</strain>
    </source>
</reference>
<feature type="region of interest" description="Disordered" evidence="1">
    <location>
        <begin position="177"/>
        <end position="311"/>
    </location>
</feature>
<feature type="domain" description="Protein Zds1 C-terminal" evidence="2">
    <location>
        <begin position="584"/>
        <end position="636"/>
    </location>
</feature>
<feature type="compositionally biased region" description="Low complexity" evidence="1">
    <location>
        <begin position="658"/>
        <end position="690"/>
    </location>
</feature>
<sequence length="794" mass="84788">MDVVTGGGSNTSAPRLSTSSRRRSVGDIKQQTAIDGDDESTSSTESSSKATNPELWLTDEIEAVGELKRGAIAARFPEEFSVDSDFLNGASNVWLPARLHPEIAPGEFQDWLKKHGSQLSKIEDTVHRRKSILSYSYKTGDPVVEPHRFGGGEMAAVRRRNTTGLVRRKSFVERADEEATDDAPFLVQTTQRSSLKRSKLANKRRDSTASTSADGRGERRRRGYNHDASVPSVSSPLAPLPVGDDNEETDTDSAVQYHQPQSTSALKNSHHQSRSSGPQPQSATSHSSGALPAAVIPQQPPAPGTSEKRMSTAEILKQVTAAVDDFGFDEFELGDLPAYDANAAVGSRNGKKLKRPGQPPAAAALKAPTAPLPRMPPQPQASAGELEPVTDRKSVAHKKSGGSWWQWGRDDAQAAAAQSESDRDRRSSPSPPTSGQQPISMVKPKSVTESHSNATSPPTPVHLQHAQTAPMISQAAGNEPSSVSLKGKLPSPIAFLRFNRKSKKDRRSEEQPASPAPPLPVAVIQPSAPPLTVHRHDDAMSDASSDTDASSANGANSAQPRPKQAGGQQHSHIPSIITPVRPPPTTRLGVGNTRLPIHIERAIYRLASIKLANPRRPLLQQVLLSNMMFWYLELINPRSQQAQQAAAAAGGGSQDYNQASSSSPKSPAKQPAGQSPRSGSPQPQQKQPTGTGDKADGGGSSERRGKRSGPVPGKPHDPAGGRRRSGGSGSGSERVVMRSPQYERQQQQIYSNGQSPQPYAQQSAGPQSAGPHSDEDDDVPLALYRGERNAMSIG</sequence>
<evidence type="ECO:0000259" key="2">
    <source>
        <dbReference type="SMART" id="SM01327"/>
    </source>
</evidence>
<feature type="compositionally biased region" description="Low complexity" evidence="1">
    <location>
        <begin position="360"/>
        <end position="369"/>
    </location>
</feature>
<comment type="caution">
    <text evidence="3">The sequence shown here is derived from an EMBL/GenBank/DDBJ whole genome shotgun (WGS) entry which is preliminary data.</text>
</comment>
<feature type="compositionally biased region" description="Low complexity" evidence="1">
    <location>
        <begin position="228"/>
        <end position="242"/>
    </location>
</feature>
<dbReference type="InterPro" id="IPR040206">
    <property type="entry name" value="Zds1/2"/>
</dbReference>
<dbReference type="GO" id="GO:0010971">
    <property type="term" value="P:positive regulation of G2/M transition of mitotic cell cycle"/>
    <property type="evidence" value="ECO:0007669"/>
    <property type="project" value="TreeGrafter"/>
</dbReference>
<dbReference type="PANTHER" id="PTHR28089">
    <property type="entry name" value="PROTEIN ZDS1-RELATED"/>
    <property type="match status" value="1"/>
</dbReference>
<feature type="compositionally biased region" description="Pro residues" evidence="1">
    <location>
        <begin position="370"/>
        <end position="379"/>
    </location>
</feature>
<feature type="region of interest" description="Disordered" evidence="1">
    <location>
        <begin position="347"/>
        <end position="589"/>
    </location>
</feature>